<proteinExistence type="predicted"/>
<protein>
    <submittedName>
        <fullName evidence="2">DUF58 domain-containing protein</fullName>
    </submittedName>
</protein>
<reference evidence="2 3" key="1">
    <citation type="submission" date="2018-06" db="EMBL/GenBank/DDBJ databases">
        <title>Natronomonas sp. F16-60 a new haloarchaeon isolated from a solar saltern of Isla Cristina, Huelva, Spain.</title>
        <authorList>
            <person name="Duran-Viseras A."/>
            <person name="Sanchez-Porro C."/>
            <person name="Ventosa A."/>
        </authorList>
    </citation>
    <scope>NUCLEOTIDE SEQUENCE [LARGE SCALE GENOMIC DNA]</scope>
    <source>
        <strain evidence="2 3">F16-60</strain>
    </source>
</reference>
<feature type="compositionally biased region" description="Basic and acidic residues" evidence="1">
    <location>
        <begin position="348"/>
        <end position="357"/>
    </location>
</feature>
<evidence type="ECO:0000256" key="1">
    <source>
        <dbReference type="SAM" id="MobiDB-lite"/>
    </source>
</evidence>
<feature type="region of interest" description="Disordered" evidence="1">
    <location>
        <begin position="98"/>
        <end position="117"/>
    </location>
</feature>
<sequence length="357" mass="36900">MRPTRRGLAALAVAVVALVVGARFGIVGLNAFVVPVLVGYVVGATQLYRAPTPTVERSTPPAGFPGERRTVTVEVESTVQFDLEETVPDRLRVAGATVLGPNGRERPDAGTVTDGQVGVSLPGDATVRLDCELVGRGVHDLGPATARLRDSLGLLTSERTLPGTGSVVVYPDVVGLADAGPLTGLVERATADDRAAFDELREYVPGDPLRDVNWKASAKEMDGDLVVTEYAAADEGGITVAGEAGPGYVDEMADAVGSIATYLLDADLIIGVRVPGGEVEADRGETARNRVLELLARTGGGAVDGDAAVLVRAGPDGTTVTVDGRTVPFERLAGEPTAATTEEPEQGLADRVRGVMS</sequence>
<evidence type="ECO:0000313" key="2">
    <source>
        <dbReference type="EMBL" id="TSD14737.1"/>
    </source>
</evidence>
<name>A0A554NBH6_9EURY</name>
<evidence type="ECO:0000313" key="3">
    <source>
        <dbReference type="Proteomes" id="UP000319894"/>
    </source>
</evidence>
<dbReference type="Proteomes" id="UP000319894">
    <property type="component" value="Unassembled WGS sequence"/>
</dbReference>
<dbReference type="PANTHER" id="PTHR34351">
    <property type="entry name" value="SLR1927 PROTEIN-RELATED"/>
    <property type="match status" value="1"/>
</dbReference>
<dbReference type="InParanoid" id="A0A554NBH6"/>
<dbReference type="PANTHER" id="PTHR34351:SF1">
    <property type="entry name" value="SLR1927 PROTEIN"/>
    <property type="match status" value="1"/>
</dbReference>
<dbReference type="RefSeq" id="WP_144261455.1">
    <property type="nucleotide sequence ID" value="NZ_QMDX01000003.1"/>
</dbReference>
<feature type="region of interest" description="Disordered" evidence="1">
    <location>
        <begin position="336"/>
        <end position="357"/>
    </location>
</feature>
<keyword evidence="3" id="KW-1185">Reference proteome</keyword>
<organism evidence="2 3">
    <name type="scientific">Haloglomus irregulare</name>
    <dbReference type="NCBI Taxonomy" id="2234134"/>
    <lineage>
        <taxon>Archaea</taxon>
        <taxon>Methanobacteriati</taxon>
        <taxon>Methanobacteriota</taxon>
        <taxon>Stenosarchaea group</taxon>
        <taxon>Halobacteria</taxon>
        <taxon>Halobacteriales</taxon>
        <taxon>Natronomonadaceae</taxon>
        <taxon>Haloglomus</taxon>
    </lineage>
</organism>
<dbReference type="AlphaFoldDB" id="A0A554NBH6"/>
<accession>A0A554NBH6</accession>
<dbReference type="OrthoDB" id="313155at2157"/>
<comment type="caution">
    <text evidence="2">The sequence shown here is derived from an EMBL/GenBank/DDBJ whole genome shotgun (WGS) entry which is preliminary data.</text>
</comment>
<gene>
    <name evidence="2" type="ORF">DP107_07110</name>
</gene>
<dbReference type="EMBL" id="QMDX01000003">
    <property type="protein sequence ID" value="TSD14737.1"/>
    <property type="molecule type" value="Genomic_DNA"/>
</dbReference>